<organism evidence="3 4">
    <name type="scientific">Hypothenemus hampei</name>
    <name type="common">Coffee berry borer</name>
    <dbReference type="NCBI Taxonomy" id="57062"/>
    <lineage>
        <taxon>Eukaryota</taxon>
        <taxon>Metazoa</taxon>
        <taxon>Ecdysozoa</taxon>
        <taxon>Arthropoda</taxon>
        <taxon>Hexapoda</taxon>
        <taxon>Insecta</taxon>
        <taxon>Pterygota</taxon>
        <taxon>Neoptera</taxon>
        <taxon>Endopterygota</taxon>
        <taxon>Coleoptera</taxon>
        <taxon>Polyphaga</taxon>
        <taxon>Cucujiformia</taxon>
        <taxon>Curculionidae</taxon>
        <taxon>Scolytinae</taxon>
        <taxon>Hypothenemus</taxon>
    </lineage>
</organism>
<dbReference type="PANTHER" id="PTHR45913:SF21">
    <property type="entry name" value="DUF4371 DOMAIN-CONTAINING PROTEIN"/>
    <property type="match status" value="1"/>
</dbReference>
<feature type="domain" description="HAT C-terminal dimerisation" evidence="1">
    <location>
        <begin position="535"/>
        <end position="592"/>
    </location>
</feature>
<dbReference type="PANTHER" id="PTHR45913">
    <property type="entry name" value="EPM2A-INTERACTING PROTEIN 1"/>
    <property type="match status" value="1"/>
</dbReference>
<dbReference type="Pfam" id="PF05699">
    <property type="entry name" value="Dimer_Tnp_hAT"/>
    <property type="match status" value="1"/>
</dbReference>
<evidence type="ECO:0000259" key="2">
    <source>
        <dbReference type="Pfam" id="PF18658"/>
    </source>
</evidence>
<dbReference type="InterPro" id="IPR008906">
    <property type="entry name" value="HATC_C_dom"/>
</dbReference>
<dbReference type="AlphaFoldDB" id="A0ABD1ECU8"/>
<evidence type="ECO:0000259" key="1">
    <source>
        <dbReference type="Pfam" id="PF05699"/>
    </source>
</evidence>
<reference evidence="3 4" key="1">
    <citation type="submission" date="2024-05" db="EMBL/GenBank/DDBJ databases">
        <title>Genetic variation in Jamaican populations of the coffee berry borer (Hypothenemus hampei).</title>
        <authorList>
            <person name="Errbii M."/>
            <person name="Myrie A."/>
        </authorList>
    </citation>
    <scope>NUCLEOTIDE SEQUENCE [LARGE SCALE GENOMIC DNA]</scope>
    <source>
        <strain evidence="3">JA-Hopewell-2020-01-JO</strain>
        <tissue evidence="3">Whole body</tissue>
    </source>
</reference>
<accession>A0ABD1ECU8</accession>
<name>A0ABD1ECU8_HYPHA</name>
<dbReference type="InterPro" id="IPR040647">
    <property type="entry name" value="SPIN-DOC_Znf-C2H2"/>
</dbReference>
<evidence type="ECO:0000313" key="4">
    <source>
        <dbReference type="Proteomes" id="UP001566132"/>
    </source>
</evidence>
<dbReference type="SUPFAM" id="SSF53098">
    <property type="entry name" value="Ribonuclease H-like"/>
    <property type="match status" value="1"/>
</dbReference>
<gene>
    <name evidence="3" type="ORF">ABEB36_010687</name>
</gene>
<proteinExistence type="predicted"/>
<dbReference type="InterPro" id="IPR012337">
    <property type="entry name" value="RNaseH-like_sf"/>
</dbReference>
<dbReference type="EMBL" id="JBDJPC010000008">
    <property type="protein sequence ID" value="KAL1492435.1"/>
    <property type="molecule type" value="Genomic_DNA"/>
</dbReference>
<evidence type="ECO:0000313" key="3">
    <source>
        <dbReference type="EMBL" id="KAL1492435.1"/>
    </source>
</evidence>
<dbReference type="Pfam" id="PF18658">
    <property type="entry name" value="zf-C2H2_12"/>
    <property type="match status" value="1"/>
</dbReference>
<dbReference type="Proteomes" id="UP001566132">
    <property type="component" value="Unassembled WGS sequence"/>
</dbReference>
<comment type="caution">
    <text evidence="3">The sequence shown here is derived from an EMBL/GenBank/DDBJ whole genome shotgun (WGS) entry which is preliminary data.</text>
</comment>
<sequence>MSHPAINIKKPKTYHYHDEWEEEFFFAMKNNKCICIICLLSVALPKRANVERHFRTVHKQYENNYPLGTEIRKAKVKQLMMQLSMQQSYFMRSNTKSKSATMASFKVAEILTKHKKPFEDGEIWKEGFIKAGELLFQNFKNKSEIISVIKDLSLSRNTVMRRTEAINGNLEELLKENIDKCRFLSLQFDESTDITDIAQLCVFIRMVFQDMSVTEELLTILPMKGQTRGHDIYNSFKSFINKTEFPIHKLVSITTDGAPAMIGKHNGFIALCKNDDDIPNFTNYHCIIHQQVLCSKVLNSDNVMNVAFKIVNSIRGSSLQRRKFRALLEECESDLGELLLHTDVRWLSRAKFLKRFLDLLPEIKEFMATTNKSYPQLEDNKWVLDLAFLSDITAKLNELNLQLQGKNKTLTDMVSAVNTFKAKLSLLETQLRKGNLRQFENMAAKSKERNPSEYDQYADKITLLRNEFVKRFKDISQIEDVIFFMSFPFNNEIQIEEISIKFKEFLDVDQILIEEEILKLKYDIFLKSRASSQNNFWNLLCEEKYPYLWRCAAYLTTFFGSTFLCESTFSTMNAIKTKHRSRLTDDHLTACLRIATSSYEPNYHKLAENMQCHVSNASFDTT</sequence>
<protein>
    <submittedName>
        <fullName evidence="3">Uncharacterized protein</fullName>
    </submittedName>
</protein>
<keyword evidence="4" id="KW-1185">Reference proteome</keyword>
<feature type="domain" description="SPIN-DOC-like zinc-finger" evidence="2">
    <location>
        <begin position="17"/>
        <end position="63"/>
    </location>
</feature>